<evidence type="ECO:0000256" key="3">
    <source>
        <dbReference type="ARBA" id="ARBA00022829"/>
    </source>
</evidence>
<dbReference type="AlphaFoldDB" id="A0A1G9TGR0"/>
<name>A0A1G9TGR0_9FIRM</name>
<dbReference type="GO" id="GO:0051301">
    <property type="term" value="P:cell division"/>
    <property type="evidence" value="ECO:0007669"/>
    <property type="project" value="UniProtKB-KW"/>
</dbReference>
<dbReference type="SUPFAM" id="SSF46785">
    <property type="entry name" value="Winged helix' DNA-binding domain"/>
    <property type="match status" value="2"/>
</dbReference>
<dbReference type="InterPro" id="IPR036390">
    <property type="entry name" value="WH_DNA-bd_sf"/>
</dbReference>
<keyword evidence="4" id="KW-0131">Cell cycle</keyword>
<keyword evidence="1" id="KW-0963">Cytoplasm</keyword>
<dbReference type="PANTHER" id="PTHR34298:SF2">
    <property type="entry name" value="SEGREGATION AND CONDENSATION PROTEIN B"/>
    <property type="match status" value="1"/>
</dbReference>
<dbReference type="RefSeq" id="WP_176762875.1">
    <property type="nucleotide sequence ID" value="NZ_FNHQ01000007.1"/>
</dbReference>
<dbReference type="InterPro" id="IPR005234">
    <property type="entry name" value="ScpB_csome_segregation"/>
</dbReference>
<dbReference type="NCBIfam" id="TIGR00281">
    <property type="entry name" value="SMC-Scp complex subunit ScpB"/>
    <property type="match status" value="1"/>
</dbReference>
<protein>
    <submittedName>
        <fullName evidence="5">Segregation and condensation protein B</fullName>
    </submittedName>
</protein>
<evidence type="ECO:0000313" key="6">
    <source>
        <dbReference type="Proteomes" id="UP000199309"/>
    </source>
</evidence>
<evidence type="ECO:0000313" key="5">
    <source>
        <dbReference type="EMBL" id="SDM46979.1"/>
    </source>
</evidence>
<evidence type="ECO:0000256" key="2">
    <source>
        <dbReference type="ARBA" id="ARBA00022618"/>
    </source>
</evidence>
<evidence type="ECO:0000256" key="1">
    <source>
        <dbReference type="ARBA" id="ARBA00022490"/>
    </source>
</evidence>
<dbReference type="Proteomes" id="UP000199309">
    <property type="component" value="Unassembled WGS sequence"/>
</dbReference>
<keyword evidence="6" id="KW-1185">Reference proteome</keyword>
<dbReference type="Pfam" id="PF04079">
    <property type="entry name" value="SMC_ScpB"/>
    <property type="match status" value="1"/>
</dbReference>
<sequence>MGIPLPYDLFQKEKHEPTAVMEALLFLSGQPMSIADLCEHTGWTETEVTSIAETLRQLLSDQNRGIMLIRVSGGYQLVTKPELHDMIKWVRTGHSQLSPMALEVLAIIAFKQPVTRAEVEKIRGVSSERIMYSLMQQGLIVDLGRKDSPGRPIIYGTSPYFLECLGMNSLAELAGQVPAKEKITVVEMNQNQENKEGEIPVDGELHK</sequence>
<reference evidence="5 6" key="1">
    <citation type="submission" date="2016-10" db="EMBL/GenBank/DDBJ databases">
        <authorList>
            <person name="de Groot N.N."/>
        </authorList>
    </citation>
    <scope>NUCLEOTIDE SEQUENCE [LARGE SCALE GENOMIC DNA]</scope>
    <source>
        <strain evidence="5 6">DSM 16981</strain>
    </source>
</reference>
<dbReference type="Gene3D" id="1.10.10.10">
    <property type="entry name" value="Winged helix-like DNA-binding domain superfamily/Winged helix DNA-binding domain"/>
    <property type="match status" value="2"/>
</dbReference>
<evidence type="ECO:0000256" key="4">
    <source>
        <dbReference type="ARBA" id="ARBA00023306"/>
    </source>
</evidence>
<dbReference type="STRING" id="349095.SAMN05660299_00940"/>
<dbReference type="GO" id="GO:0051304">
    <property type="term" value="P:chromosome separation"/>
    <property type="evidence" value="ECO:0007669"/>
    <property type="project" value="InterPro"/>
</dbReference>
<dbReference type="InterPro" id="IPR036388">
    <property type="entry name" value="WH-like_DNA-bd_sf"/>
</dbReference>
<proteinExistence type="predicted"/>
<gene>
    <name evidence="5" type="ORF">SAMN05660299_00940</name>
</gene>
<dbReference type="EMBL" id="FNHQ01000007">
    <property type="protein sequence ID" value="SDM46979.1"/>
    <property type="molecule type" value="Genomic_DNA"/>
</dbReference>
<keyword evidence="3" id="KW-0159">Chromosome partition</keyword>
<keyword evidence="2" id="KW-0132">Cell division</keyword>
<accession>A0A1G9TGR0</accession>
<dbReference type="PANTHER" id="PTHR34298">
    <property type="entry name" value="SEGREGATION AND CONDENSATION PROTEIN B"/>
    <property type="match status" value="1"/>
</dbReference>
<dbReference type="PIRSF" id="PIRSF019345">
    <property type="entry name" value="ScpB"/>
    <property type="match status" value="1"/>
</dbReference>
<organism evidence="5 6">
    <name type="scientific">Megasphaera paucivorans</name>
    <dbReference type="NCBI Taxonomy" id="349095"/>
    <lineage>
        <taxon>Bacteria</taxon>
        <taxon>Bacillati</taxon>
        <taxon>Bacillota</taxon>
        <taxon>Negativicutes</taxon>
        <taxon>Veillonellales</taxon>
        <taxon>Veillonellaceae</taxon>
        <taxon>Megasphaera</taxon>
    </lineage>
</organism>